<accession>A0A5D0CUR4</accession>
<keyword evidence="2" id="KW-1185">Reference proteome</keyword>
<gene>
    <name evidence="1" type="ORF">FRY98_12665</name>
</gene>
<dbReference type="Proteomes" id="UP000325218">
    <property type="component" value="Unassembled WGS sequence"/>
</dbReference>
<sequence length="98" mass="11381">MALSEKIKTKYAVTSFSEEMAVDFEKDILIALYSVRKLEEAGKLSLNTKGIQIQVKSYKNMKDVTRLNWHRIDELYTLDTPEILPLLKGWAQTNYIIK</sequence>
<evidence type="ECO:0000313" key="1">
    <source>
        <dbReference type="EMBL" id="TYA13498.1"/>
    </source>
</evidence>
<dbReference type="RefSeq" id="WP_148452232.1">
    <property type="nucleotide sequence ID" value="NZ_VSDO01000002.1"/>
</dbReference>
<organism evidence="1 2">
    <name type="scientific">Paenibacillus faecis</name>
    <dbReference type="NCBI Taxonomy" id="862114"/>
    <lineage>
        <taxon>Bacteria</taxon>
        <taxon>Bacillati</taxon>
        <taxon>Bacillota</taxon>
        <taxon>Bacilli</taxon>
        <taxon>Bacillales</taxon>
        <taxon>Paenibacillaceae</taxon>
        <taxon>Paenibacillus</taxon>
    </lineage>
</organism>
<evidence type="ECO:0000313" key="2">
    <source>
        <dbReference type="Proteomes" id="UP000325218"/>
    </source>
</evidence>
<comment type="caution">
    <text evidence="1">The sequence shown here is derived from an EMBL/GenBank/DDBJ whole genome shotgun (WGS) entry which is preliminary data.</text>
</comment>
<reference evidence="1 2" key="1">
    <citation type="submission" date="2019-08" db="EMBL/GenBank/DDBJ databases">
        <title>Genome sequencing of Paenibacillus faecis DSM 23593(T).</title>
        <authorList>
            <person name="Kook J.-K."/>
            <person name="Park S.-N."/>
            <person name="Lim Y.K."/>
        </authorList>
    </citation>
    <scope>NUCLEOTIDE SEQUENCE [LARGE SCALE GENOMIC DNA]</scope>
    <source>
        <strain evidence="1 2">DSM 23593</strain>
    </source>
</reference>
<name>A0A5D0CUR4_9BACL</name>
<dbReference type="AlphaFoldDB" id="A0A5D0CUR4"/>
<dbReference type="OrthoDB" id="582074at2"/>
<protein>
    <submittedName>
        <fullName evidence="1">Uncharacterized protein</fullName>
    </submittedName>
</protein>
<dbReference type="EMBL" id="VSDO01000002">
    <property type="protein sequence ID" value="TYA13498.1"/>
    <property type="molecule type" value="Genomic_DNA"/>
</dbReference>
<proteinExistence type="predicted"/>